<feature type="signal peptide" evidence="2">
    <location>
        <begin position="1"/>
        <end position="22"/>
    </location>
</feature>
<evidence type="ECO:0000313" key="3">
    <source>
        <dbReference type="EMBL" id="MBB3836553.1"/>
    </source>
</evidence>
<gene>
    <name evidence="3" type="ORF">FHS57_000535</name>
</gene>
<organism evidence="3 4">
    <name type="scientific">Runella defluvii</name>
    <dbReference type="NCBI Taxonomy" id="370973"/>
    <lineage>
        <taxon>Bacteria</taxon>
        <taxon>Pseudomonadati</taxon>
        <taxon>Bacteroidota</taxon>
        <taxon>Cytophagia</taxon>
        <taxon>Cytophagales</taxon>
        <taxon>Spirosomataceae</taxon>
        <taxon>Runella</taxon>
    </lineage>
</organism>
<keyword evidence="2" id="KW-0732">Signal</keyword>
<dbReference type="InterPro" id="IPR003423">
    <property type="entry name" value="OMP_efflux"/>
</dbReference>
<evidence type="ECO:0000256" key="2">
    <source>
        <dbReference type="SAM" id="SignalP"/>
    </source>
</evidence>
<proteinExistence type="inferred from homology"/>
<accession>A0A7W5ZFT9</accession>
<reference evidence="3 4" key="1">
    <citation type="submission" date="2020-08" db="EMBL/GenBank/DDBJ databases">
        <title>Genomic Encyclopedia of Type Strains, Phase IV (KMG-IV): sequencing the most valuable type-strain genomes for metagenomic binning, comparative biology and taxonomic classification.</title>
        <authorList>
            <person name="Goeker M."/>
        </authorList>
    </citation>
    <scope>NUCLEOTIDE SEQUENCE [LARGE SCALE GENOMIC DNA]</scope>
    <source>
        <strain evidence="3 4">DSM 17976</strain>
    </source>
</reference>
<dbReference type="PANTHER" id="PTHR30203">
    <property type="entry name" value="OUTER MEMBRANE CATION EFFLUX PROTEIN"/>
    <property type="match status" value="1"/>
</dbReference>
<keyword evidence="4" id="KW-1185">Reference proteome</keyword>
<dbReference type="AlphaFoldDB" id="A0A7W5ZFT9"/>
<comment type="similarity">
    <text evidence="1">Belongs to the outer membrane factor (OMF) (TC 1.B.17) family.</text>
</comment>
<dbReference type="RefSeq" id="WP_183971289.1">
    <property type="nucleotide sequence ID" value="NZ_JACIBY010000001.1"/>
</dbReference>
<name>A0A7W5ZFT9_9BACT</name>
<dbReference type="Pfam" id="PF02321">
    <property type="entry name" value="OEP"/>
    <property type="match status" value="1"/>
</dbReference>
<dbReference type="Proteomes" id="UP000541352">
    <property type="component" value="Unassembled WGS sequence"/>
</dbReference>
<sequence length="426" mass="48037">MRIVLLLFAITMVTLSARPVHAQSDSLRLSLPQAEQQFIQKNFVLLAQKYNVNVAEAAKEQAKLWYNPNLFVETNLYNGYSNKLLPYGRNADLYNPTGGVVNVQVQQIVSLVKLRSKLVQLAETNISLQQSAFQDLMRNVRFQLAQSFGNLATNQQKLTMLQLQGQQLASLLEAFRAQLKLGVIAPYEVTRLELEQKNWESDLTDLQAQISQDEATLRTLLSINGTTYIIPVNEGNAPKTTAPLNELVSQALSQRPDLQLADQQITYNRQNLTYQKALATPNLTLGADYQRVGAAFPHYLGVQALIDLPIRNKNQGNIQAARWGIDQANQSRNAVGIQVEQEVVNAYQQYTQATQLQAKITPEYLQSIQDISKNATEDYTRRVIDLVSFIDKIRAYKDAQMTLIDSANRLYQAQQQLNYVTNAKVF</sequence>
<dbReference type="Gene3D" id="1.20.1600.10">
    <property type="entry name" value="Outer membrane efflux proteins (OEP)"/>
    <property type="match status" value="1"/>
</dbReference>
<comment type="caution">
    <text evidence="3">The sequence shown here is derived from an EMBL/GenBank/DDBJ whole genome shotgun (WGS) entry which is preliminary data.</text>
</comment>
<dbReference type="SUPFAM" id="SSF56954">
    <property type="entry name" value="Outer membrane efflux proteins (OEP)"/>
    <property type="match status" value="1"/>
</dbReference>
<feature type="chain" id="PRO_5030744530" evidence="2">
    <location>
        <begin position="23"/>
        <end position="426"/>
    </location>
</feature>
<dbReference type="InterPro" id="IPR010131">
    <property type="entry name" value="MdtP/NodT-like"/>
</dbReference>
<evidence type="ECO:0000313" key="4">
    <source>
        <dbReference type="Proteomes" id="UP000541352"/>
    </source>
</evidence>
<evidence type="ECO:0000256" key="1">
    <source>
        <dbReference type="ARBA" id="ARBA00007613"/>
    </source>
</evidence>
<dbReference type="GO" id="GO:0015562">
    <property type="term" value="F:efflux transmembrane transporter activity"/>
    <property type="evidence" value="ECO:0007669"/>
    <property type="project" value="InterPro"/>
</dbReference>
<dbReference type="EMBL" id="JACIBY010000001">
    <property type="protein sequence ID" value="MBB3836553.1"/>
    <property type="molecule type" value="Genomic_DNA"/>
</dbReference>
<dbReference type="PANTHER" id="PTHR30203:SF23">
    <property type="entry name" value="OUTER MEMBRANE EFFLUX PROTEIN"/>
    <property type="match status" value="1"/>
</dbReference>
<protein>
    <submittedName>
        <fullName evidence="3">Cobalt-zinc-cadmium efflux system outer membrane protein</fullName>
    </submittedName>
</protein>